<dbReference type="FunFam" id="1.20.140.10:FF:000001">
    <property type="entry name" value="Acyl-CoA dehydrogenase"/>
    <property type="match status" value="1"/>
</dbReference>
<dbReference type="Pfam" id="PF02771">
    <property type="entry name" value="Acyl-CoA_dh_N"/>
    <property type="match status" value="1"/>
</dbReference>
<feature type="domain" description="Acyl-CoA dehydrogenase/oxidase N-terminal" evidence="9">
    <location>
        <begin position="7"/>
        <end position="106"/>
    </location>
</feature>
<evidence type="ECO:0000256" key="2">
    <source>
        <dbReference type="ARBA" id="ARBA00009347"/>
    </source>
</evidence>
<dbReference type="GO" id="GO:0003995">
    <property type="term" value="F:acyl-CoA dehydrogenase activity"/>
    <property type="evidence" value="ECO:0007669"/>
    <property type="project" value="InterPro"/>
</dbReference>
<dbReference type="HOGENOM" id="CLU_018204_0_0_2"/>
<evidence type="ECO:0000259" key="7">
    <source>
        <dbReference type="Pfam" id="PF00441"/>
    </source>
</evidence>
<dbReference type="GO" id="GO:0050660">
    <property type="term" value="F:flavin adenine dinucleotide binding"/>
    <property type="evidence" value="ECO:0007669"/>
    <property type="project" value="InterPro"/>
</dbReference>
<gene>
    <name evidence="10" type="ORF">Asulf_01421</name>
</gene>
<evidence type="ECO:0000256" key="5">
    <source>
        <dbReference type="ARBA" id="ARBA00023002"/>
    </source>
</evidence>
<accession>N0BEG7</accession>
<dbReference type="Pfam" id="PF02770">
    <property type="entry name" value="Acyl-CoA_dh_M"/>
    <property type="match status" value="1"/>
</dbReference>
<dbReference type="OrthoDB" id="275197at2157"/>
<dbReference type="InterPro" id="IPR013786">
    <property type="entry name" value="AcylCoA_DH/ox_N"/>
</dbReference>
<dbReference type="FunFam" id="1.10.540.10:FF:000026">
    <property type="entry name" value="Acyl-CoA dehydrogenase medium chain"/>
    <property type="match status" value="1"/>
</dbReference>
<dbReference type="InterPro" id="IPR037069">
    <property type="entry name" value="AcylCoA_DH/ox_N_sf"/>
</dbReference>
<dbReference type="RefSeq" id="WP_015591006.1">
    <property type="nucleotide sequence ID" value="NC_021169.1"/>
</dbReference>
<sequence length="364" mass="39341">MAEFEEAAKEVVEFVKTKAVEIDRNNEMDKSVLEELFGKKLMGVIAPQRYGGLGMGYVEASRLVEELAKVSAAVAHSVFVHNIAADAILKFGSEEQKRKYLKSLTSRKLGAVAITEPSGGSDVANAIKLRAEKKGDKYIMNGTKMFITNSTHADIFIVVARTGEGRRGLTALIVEKNDGIEVIKLNPSGMRGSGLGTVRFKDVEVPEENVLLEEGKGLRVALGILAPGRIPFAAMGLGIAEGCFEHVLNYVKKRGAFGQKILNFQAVQFMLAEVAADIEATKILIYHAAELAKENDVTVLAAMTKLKSAELAKKVADVAVELHGGYGILSNTLVDRAYRDAKTLDIAEGTSEMMKLIISRALLS</sequence>
<name>N0BEG7_9EURY</name>
<dbReference type="AlphaFoldDB" id="N0BEG7"/>
<dbReference type="STRING" id="387631.Asulf_01421"/>
<dbReference type="GeneID" id="15393058"/>
<dbReference type="Gene3D" id="1.20.140.10">
    <property type="entry name" value="Butyryl-CoA Dehydrogenase, subunit A, domain 3"/>
    <property type="match status" value="1"/>
</dbReference>
<dbReference type="KEGG" id="ast:Asulf_01421"/>
<dbReference type="Gene3D" id="1.10.540.10">
    <property type="entry name" value="Acyl-CoA dehydrogenase/oxidase, N-terminal domain"/>
    <property type="match status" value="1"/>
</dbReference>
<dbReference type="PIRSF" id="PIRSF016578">
    <property type="entry name" value="HsaA"/>
    <property type="match status" value="1"/>
</dbReference>
<evidence type="ECO:0000259" key="8">
    <source>
        <dbReference type="Pfam" id="PF02770"/>
    </source>
</evidence>
<dbReference type="Pfam" id="PF00441">
    <property type="entry name" value="Acyl-CoA_dh_1"/>
    <property type="match status" value="1"/>
</dbReference>
<dbReference type="InterPro" id="IPR036250">
    <property type="entry name" value="AcylCo_DH-like_C"/>
</dbReference>
<dbReference type="PANTHER" id="PTHR43884:SF12">
    <property type="entry name" value="ISOVALERYL-COA DEHYDROGENASE, MITOCHONDRIAL-RELATED"/>
    <property type="match status" value="1"/>
</dbReference>
<comment type="cofactor">
    <cofactor evidence="1 6">
        <name>FAD</name>
        <dbReference type="ChEBI" id="CHEBI:57692"/>
    </cofactor>
</comment>
<dbReference type="Gene3D" id="2.40.110.10">
    <property type="entry name" value="Butyryl-CoA Dehydrogenase, subunit A, domain 2"/>
    <property type="match status" value="1"/>
</dbReference>
<evidence type="ECO:0000313" key="11">
    <source>
        <dbReference type="Proteomes" id="UP000013307"/>
    </source>
</evidence>
<reference evidence="10 11" key="1">
    <citation type="journal article" date="2013" name="Genome Announc.">
        <title>Complete Genome Sequence of the Thermophilic and Facultatively Chemolithoautotrophic Sulfate Reducer Archaeoglobus sulfaticallidus Strain PM70-1T.</title>
        <authorList>
            <person name="Stokke R."/>
            <person name="Hocking W.P."/>
            <person name="Steinsbu B.O."/>
            <person name="Steen I.H."/>
        </authorList>
    </citation>
    <scope>NUCLEOTIDE SEQUENCE [LARGE SCALE GENOMIC DNA]</scope>
    <source>
        <strain evidence="10">PM70-1</strain>
    </source>
</reference>
<feature type="domain" description="Acyl-CoA oxidase/dehydrogenase middle" evidence="8">
    <location>
        <begin position="111"/>
        <end position="203"/>
    </location>
</feature>
<keyword evidence="5 6" id="KW-0560">Oxidoreductase</keyword>
<keyword evidence="3 6" id="KW-0285">Flavoprotein</keyword>
<evidence type="ECO:0000256" key="1">
    <source>
        <dbReference type="ARBA" id="ARBA00001974"/>
    </source>
</evidence>
<feature type="domain" description="Acyl-CoA dehydrogenase/oxidase C-terminal" evidence="7">
    <location>
        <begin position="215"/>
        <end position="363"/>
    </location>
</feature>
<dbReference type="InterPro" id="IPR006089">
    <property type="entry name" value="Acyl-CoA_DH_CS"/>
</dbReference>
<evidence type="ECO:0000313" key="10">
    <source>
        <dbReference type="EMBL" id="AGK61408.1"/>
    </source>
</evidence>
<dbReference type="Proteomes" id="UP000013307">
    <property type="component" value="Chromosome"/>
</dbReference>
<dbReference type="PANTHER" id="PTHR43884">
    <property type="entry name" value="ACYL-COA DEHYDROGENASE"/>
    <property type="match status" value="1"/>
</dbReference>
<evidence type="ECO:0000256" key="3">
    <source>
        <dbReference type="ARBA" id="ARBA00022630"/>
    </source>
</evidence>
<dbReference type="InterPro" id="IPR009075">
    <property type="entry name" value="AcylCo_DH/oxidase_C"/>
</dbReference>
<dbReference type="InterPro" id="IPR046373">
    <property type="entry name" value="Acyl-CoA_Oxase/DH_mid-dom_sf"/>
</dbReference>
<dbReference type="eggNOG" id="arCOG01707">
    <property type="taxonomic scope" value="Archaea"/>
</dbReference>
<dbReference type="InterPro" id="IPR009100">
    <property type="entry name" value="AcylCoA_DH/oxidase_NM_dom_sf"/>
</dbReference>
<proteinExistence type="inferred from homology"/>
<evidence type="ECO:0000259" key="9">
    <source>
        <dbReference type="Pfam" id="PF02771"/>
    </source>
</evidence>
<comment type="similarity">
    <text evidence="2 6">Belongs to the acyl-CoA dehydrogenase family.</text>
</comment>
<dbReference type="SUPFAM" id="SSF56645">
    <property type="entry name" value="Acyl-CoA dehydrogenase NM domain-like"/>
    <property type="match status" value="1"/>
</dbReference>
<evidence type="ECO:0000256" key="6">
    <source>
        <dbReference type="RuleBase" id="RU362125"/>
    </source>
</evidence>
<dbReference type="InterPro" id="IPR006091">
    <property type="entry name" value="Acyl-CoA_Oxase/DH_mid-dom"/>
</dbReference>
<dbReference type="PROSITE" id="PS00073">
    <property type="entry name" value="ACYL_COA_DH_2"/>
    <property type="match status" value="1"/>
</dbReference>
<organism evidence="10 11">
    <name type="scientific">Archaeoglobus sulfaticallidus PM70-1</name>
    <dbReference type="NCBI Taxonomy" id="387631"/>
    <lineage>
        <taxon>Archaea</taxon>
        <taxon>Methanobacteriati</taxon>
        <taxon>Methanobacteriota</taxon>
        <taxon>Archaeoglobi</taxon>
        <taxon>Archaeoglobales</taxon>
        <taxon>Archaeoglobaceae</taxon>
        <taxon>Archaeoglobus</taxon>
    </lineage>
</organism>
<evidence type="ECO:0000256" key="4">
    <source>
        <dbReference type="ARBA" id="ARBA00022827"/>
    </source>
</evidence>
<keyword evidence="11" id="KW-1185">Reference proteome</keyword>
<protein>
    <submittedName>
        <fullName evidence="10">Acyl-CoA dehydrogenase</fullName>
    </submittedName>
</protein>
<dbReference type="EMBL" id="CP005290">
    <property type="protein sequence ID" value="AGK61408.1"/>
    <property type="molecule type" value="Genomic_DNA"/>
</dbReference>
<keyword evidence="4 6" id="KW-0274">FAD</keyword>
<dbReference type="SUPFAM" id="SSF47203">
    <property type="entry name" value="Acyl-CoA dehydrogenase C-terminal domain-like"/>
    <property type="match status" value="1"/>
</dbReference>